<dbReference type="FunFam" id="2.40.340.10:FF:000005">
    <property type="entry name" value="Molybdopterin molybdenumtransferase MoeA"/>
    <property type="match status" value="1"/>
</dbReference>
<dbReference type="SUPFAM" id="SSF63882">
    <property type="entry name" value="MoeA N-terminal region -like"/>
    <property type="match status" value="1"/>
</dbReference>
<organism evidence="8 9">
    <name type="scientific">Thalassoglobus neptunius</name>
    <dbReference type="NCBI Taxonomy" id="1938619"/>
    <lineage>
        <taxon>Bacteria</taxon>
        <taxon>Pseudomonadati</taxon>
        <taxon>Planctomycetota</taxon>
        <taxon>Planctomycetia</taxon>
        <taxon>Planctomycetales</taxon>
        <taxon>Planctomycetaceae</taxon>
        <taxon>Thalassoglobus</taxon>
    </lineage>
</organism>
<keyword evidence="4 6" id="KW-0501">Molybdenum cofactor biosynthesis</keyword>
<dbReference type="Pfam" id="PF03453">
    <property type="entry name" value="MoeA_N"/>
    <property type="match status" value="1"/>
</dbReference>
<dbReference type="InterPro" id="IPR036688">
    <property type="entry name" value="MoeA_C_domain_IV_sf"/>
</dbReference>
<keyword evidence="6 8" id="KW-0808">Transferase</keyword>
<dbReference type="GO" id="GO:0046872">
    <property type="term" value="F:metal ion binding"/>
    <property type="evidence" value="ECO:0007669"/>
    <property type="project" value="UniProtKB-UniRule"/>
</dbReference>
<dbReference type="UniPathway" id="UPA00344"/>
<dbReference type="SMART" id="SM00852">
    <property type="entry name" value="MoCF_biosynth"/>
    <property type="match status" value="1"/>
</dbReference>
<dbReference type="EC" id="2.10.1.1" evidence="6"/>
<evidence type="ECO:0000256" key="5">
    <source>
        <dbReference type="ARBA" id="ARBA00047317"/>
    </source>
</evidence>
<sequence>MNSSLDSSDSDNAPQYLKDSRQKQFLSVFSRDEAKERFTSHLDLRPLGNENVRLGDSRGRILASDIISPIDVPGFDRSNVDGFAVQSIDTASAQEESPATLVINGESLLPGNAPTIVVRPNTATPISTGGIVPRGADAVVMIEDTDVIDSDVSPQIAVSRSVPPGNMISFAGSDIAKGETVLWAGTLITSREIGVIASLGIEQISVRRRPQVAIISTGDEVVEPGQPLPLGSVYDSNAAILSAAVQECGGEPILLGRVRDDQKMLREIVQKGLQYDLVLLSGGTSKGAGDLSYQVVRELTNPGIVAHGVALKPGKPICLAVTDGKPVVILPGFPTSAIFTFHEFVAPVIRQFAGTPETAARKVQARLPTRVHSDKGRTEYVLVRLFGEAERRLAFPMGKGSGSVTTFSMADGFVVIPQHVEILDAGETVEVSLIDEEIQTNELVIIGSHCAGLDRVVSLLRQSGCAVSVMHVGSEAGLMAVDRGECDLAGIHLYDPETNQHNTPYLNESLELIEGYRRMQSFVFRKDDDRFAGATSENFLRIVSEQPDLSMVNRNSGSGTRILIDRLMSEAGLHRPPGYSMQVKSHNTVSAAVLQGRADWGVAIQSLAESYGLETIPIRNEHFDFVVRRENRQSGPIQRFVAELRNPELRSSLKQMGYEFVEDNTPAEQ</sequence>
<proteinExistence type="inferred from homology"/>
<dbReference type="GO" id="GO:0061599">
    <property type="term" value="F:molybdopterin molybdotransferase activity"/>
    <property type="evidence" value="ECO:0007669"/>
    <property type="project" value="UniProtKB-UniRule"/>
</dbReference>
<evidence type="ECO:0000256" key="4">
    <source>
        <dbReference type="ARBA" id="ARBA00023150"/>
    </source>
</evidence>
<dbReference type="CDD" id="cd00887">
    <property type="entry name" value="MoeA"/>
    <property type="match status" value="1"/>
</dbReference>
<evidence type="ECO:0000313" key="9">
    <source>
        <dbReference type="Proteomes" id="UP000317243"/>
    </source>
</evidence>
<comment type="pathway">
    <text evidence="2 6">Cofactor biosynthesis; molybdopterin biosynthesis.</text>
</comment>
<dbReference type="InterPro" id="IPR036425">
    <property type="entry name" value="MoaB/Mog-like_dom_sf"/>
</dbReference>
<dbReference type="NCBIfam" id="TIGR00177">
    <property type="entry name" value="molyb_syn"/>
    <property type="match status" value="1"/>
</dbReference>
<keyword evidence="6" id="KW-0460">Magnesium</keyword>
<dbReference type="PROSITE" id="PS01079">
    <property type="entry name" value="MOCF_BIOSYNTHESIS_2"/>
    <property type="match status" value="1"/>
</dbReference>
<dbReference type="GO" id="GO:0005737">
    <property type="term" value="C:cytoplasm"/>
    <property type="evidence" value="ECO:0007669"/>
    <property type="project" value="TreeGrafter"/>
</dbReference>
<comment type="function">
    <text evidence="1 6">Catalyzes the insertion of molybdate into adenylated molybdopterin with the concomitant release of AMP.</text>
</comment>
<protein>
    <recommendedName>
        <fullName evidence="6">Molybdopterin molybdenumtransferase</fullName>
        <ecNumber evidence="6">2.10.1.1</ecNumber>
    </recommendedName>
</protein>
<dbReference type="SUPFAM" id="SSF53850">
    <property type="entry name" value="Periplasmic binding protein-like II"/>
    <property type="match status" value="1"/>
</dbReference>
<dbReference type="Pfam" id="PF00994">
    <property type="entry name" value="MoCF_biosynth"/>
    <property type="match status" value="1"/>
</dbReference>
<dbReference type="Pfam" id="PF03454">
    <property type="entry name" value="MoeA_C"/>
    <property type="match status" value="1"/>
</dbReference>
<evidence type="ECO:0000259" key="7">
    <source>
        <dbReference type="SMART" id="SM00852"/>
    </source>
</evidence>
<dbReference type="Gene3D" id="2.170.190.11">
    <property type="entry name" value="Molybdopterin biosynthesis moea protein, domain 3"/>
    <property type="match status" value="1"/>
</dbReference>
<dbReference type="PANTHER" id="PTHR10192:SF5">
    <property type="entry name" value="GEPHYRIN"/>
    <property type="match status" value="1"/>
</dbReference>
<evidence type="ECO:0000256" key="1">
    <source>
        <dbReference type="ARBA" id="ARBA00002901"/>
    </source>
</evidence>
<comment type="caution">
    <text evidence="8">The sequence shown here is derived from an EMBL/GenBank/DDBJ whole genome shotgun (WGS) entry which is preliminary data.</text>
</comment>
<dbReference type="SUPFAM" id="SSF63867">
    <property type="entry name" value="MoeA C-terminal domain-like"/>
    <property type="match status" value="1"/>
</dbReference>
<gene>
    <name evidence="8" type="primary">moeA_2</name>
    <name evidence="8" type="ORF">KOR42_09130</name>
</gene>
<name>A0A5C5X6B8_9PLAN</name>
<dbReference type="Gene3D" id="3.90.105.10">
    <property type="entry name" value="Molybdopterin biosynthesis moea protein, domain 2"/>
    <property type="match status" value="1"/>
</dbReference>
<keyword evidence="6" id="KW-0479">Metal-binding</keyword>
<dbReference type="InterPro" id="IPR005110">
    <property type="entry name" value="MoeA_linker/N"/>
</dbReference>
<dbReference type="InterPro" id="IPR038987">
    <property type="entry name" value="MoeA-like"/>
</dbReference>
<dbReference type="PANTHER" id="PTHR10192">
    <property type="entry name" value="MOLYBDOPTERIN BIOSYNTHESIS PROTEIN"/>
    <property type="match status" value="1"/>
</dbReference>
<dbReference type="Gene3D" id="3.40.980.10">
    <property type="entry name" value="MoaB/Mog-like domain"/>
    <property type="match status" value="1"/>
</dbReference>
<dbReference type="AlphaFoldDB" id="A0A5C5X6B8"/>
<dbReference type="Pfam" id="PF12727">
    <property type="entry name" value="PBP_like"/>
    <property type="match status" value="1"/>
</dbReference>
<dbReference type="RefSeq" id="WP_197440850.1">
    <property type="nucleotide sequence ID" value="NZ_SIHI01000001.1"/>
</dbReference>
<keyword evidence="6" id="KW-0500">Molybdenum</keyword>
<evidence type="ECO:0000256" key="2">
    <source>
        <dbReference type="ARBA" id="ARBA00005046"/>
    </source>
</evidence>
<dbReference type="SUPFAM" id="SSF53218">
    <property type="entry name" value="Molybdenum cofactor biosynthesis proteins"/>
    <property type="match status" value="1"/>
</dbReference>
<evidence type="ECO:0000313" key="8">
    <source>
        <dbReference type="EMBL" id="TWT57552.1"/>
    </source>
</evidence>
<dbReference type="InterPro" id="IPR008284">
    <property type="entry name" value="MoCF_biosynth_CS"/>
</dbReference>
<keyword evidence="9" id="KW-1185">Reference proteome</keyword>
<comment type="similarity">
    <text evidence="3 6">Belongs to the MoeA family.</text>
</comment>
<dbReference type="Gene3D" id="2.40.340.10">
    <property type="entry name" value="MoeA, C-terminal, domain IV"/>
    <property type="match status" value="1"/>
</dbReference>
<dbReference type="InterPro" id="IPR005111">
    <property type="entry name" value="MoeA_C_domain_IV"/>
</dbReference>
<dbReference type="NCBIfam" id="NF011068">
    <property type="entry name" value="PRK14498.1"/>
    <property type="match status" value="1"/>
</dbReference>
<feature type="domain" description="MoaB/Mog" evidence="7">
    <location>
        <begin position="213"/>
        <end position="351"/>
    </location>
</feature>
<comment type="catalytic activity">
    <reaction evidence="5">
        <text>adenylyl-molybdopterin + molybdate = Mo-molybdopterin + AMP + H(+)</text>
        <dbReference type="Rhea" id="RHEA:35047"/>
        <dbReference type="ChEBI" id="CHEBI:15378"/>
        <dbReference type="ChEBI" id="CHEBI:36264"/>
        <dbReference type="ChEBI" id="CHEBI:62727"/>
        <dbReference type="ChEBI" id="CHEBI:71302"/>
        <dbReference type="ChEBI" id="CHEBI:456215"/>
        <dbReference type="EC" id="2.10.1.1"/>
    </reaction>
</comment>
<dbReference type="InterPro" id="IPR001453">
    <property type="entry name" value="MoaB/Mog_dom"/>
</dbReference>
<evidence type="ECO:0000256" key="3">
    <source>
        <dbReference type="ARBA" id="ARBA00010763"/>
    </source>
</evidence>
<reference evidence="8 9" key="1">
    <citation type="submission" date="2019-02" db="EMBL/GenBank/DDBJ databases">
        <title>Deep-cultivation of Planctomycetes and their phenomic and genomic characterization uncovers novel biology.</title>
        <authorList>
            <person name="Wiegand S."/>
            <person name="Jogler M."/>
            <person name="Boedeker C."/>
            <person name="Pinto D."/>
            <person name="Vollmers J."/>
            <person name="Rivas-Marin E."/>
            <person name="Kohn T."/>
            <person name="Peeters S.H."/>
            <person name="Heuer A."/>
            <person name="Rast P."/>
            <person name="Oberbeckmann S."/>
            <person name="Bunk B."/>
            <person name="Jeske O."/>
            <person name="Meyerdierks A."/>
            <person name="Storesund J.E."/>
            <person name="Kallscheuer N."/>
            <person name="Luecker S."/>
            <person name="Lage O.M."/>
            <person name="Pohl T."/>
            <person name="Merkel B.J."/>
            <person name="Hornburger P."/>
            <person name="Mueller R.-W."/>
            <person name="Bruemmer F."/>
            <person name="Labrenz M."/>
            <person name="Spormann A.M."/>
            <person name="Op Den Camp H."/>
            <person name="Overmann J."/>
            <person name="Amann R."/>
            <person name="Jetten M.S.M."/>
            <person name="Mascher T."/>
            <person name="Medema M.H."/>
            <person name="Devos D.P."/>
            <person name="Kaster A.-K."/>
            <person name="Ovreas L."/>
            <person name="Rohde M."/>
            <person name="Galperin M.Y."/>
            <person name="Jogler C."/>
        </authorList>
    </citation>
    <scope>NUCLEOTIDE SEQUENCE [LARGE SCALE GENOMIC DNA]</scope>
    <source>
        <strain evidence="8 9">KOR42</strain>
    </source>
</reference>
<dbReference type="InterPro" id="IPR036135">
    <property type="entry name" value="MoeA_linker/N_sf"/>
</dbReference>
<dbReference type="Proteomes" id="UP000317243">
    <property type="component" value="Unassembled WGS sequence"/>
</dbReference>
<evidence type="ECO:0000256" key="6">
    <source>
        <dbReference type="RuleBase" id="RU365090"/>
    </source>
</evidence>
<dbReference type="NCBIfam" id="NF045515">
    <property type="entry name" value="Glp_gephyrin"/>
    <property type="match status" value="1"/>
</dbReference>
<comment type="cofactor">
    <cofactor evidence="6">
        <name>Mg(2+)</name>
        <dbReference type="ChEBI" id="CHEBI:18420"/>
    </cofactor>
</comment>
<accession>A0A5C5X6B8</accession>
<dbReference type="InterPro" id="IPR024370">
    <property type="entry name" value="PBP_domain"/>
</dbReference>
<dbReference type="EMBL" id="SIHI01000001">
    <property type="protein sequence ID" value="TWT57552.1"/>
    <property type="molecule type" value="Genomic_DNA"/>
</dbReference>
<dbReference type="GO" id="GO:0006777">
    <property type="term" value="P:Mo-molybdopterin cofactor biosynthetic process"/>
    <property type="evidence" value="ECO:0007669"/>
    <property type="project" value="UniProtKB-UniRule"/>
</dbReference>